<organism evidence="2 3">
    <name type="scientific">Vreelandella subterranea</name>
    <dbReference type="NCBI Taxonomy" id="416874"/>
    <lineage>
        <taxon>Bacteria</taxon>
        <taxon>Pseudomonadati</taxon>
        <taxon>Pseudomonadota</taxon>
        <taxon>Gammaproteobacteria</taxon>
        <taxon>Oceanospirillales</taxon>
        <taxon>Halomonadaceae</taxon>
        <taxon>Vreelandella</taxon>
    </lineage>
</organism>
<dbReference type="Proteomes" id="UP000198505">
    <property type="component" value="Unassembled WGS sequence"/>
</dbReference>
<accession>A0A1H9UTS8</accession>
<evidence type="ECO:0000313" key="2">
    <source>
        <dbReference type="EMBL" id="SES12729.1"/>
    </source>
</evidence>
<sequence length="182" mass="19017">MKTVHLHGHLGARFGERFSFDVQTPAEAARALCQLPGFRAAIEAGDWHVIRGPLEDGDDLDEEGLTLGLGKTQEIHIMPVVQGAGDVFNVVAGVALFAAGAFTGNAYLMAAGAGMAIGGVVQMTTSPPGVDYNSRQRPDERPSFLFDGPTNTSTQGAPVPIIYGRIRTGSIVISAGLAAEEV</sequence>
<dbReference type="EMBL" id="FOGS01000007">
    <property type="protein sequence ID" value="SES12729.1"/>
    <property type="molecule type" value="Genomic_DNA"/>
</dbReference>
<dbReference type="AlphaFoldDB" id="A0A1H9UTS8"/>
<name>A0A1H9UTS8_9GAMM</name>
<dbReference type="STRING" id="416874.SAMN04487958_107212"/>
<protein>
    <submittedName>
        <fullName evidence="2">Phage-related protein, tail component</fullName>
    </submittedName>
</protein>
<evidence type="ECO:0000256" key="1">
    <source>
        <dbReference type="SAM" id="MobiDB-lite"/>
    </source>
</evidence>
<dbReference type="RefSeq" id="WP_092828184.1">
    <property type="nucleotide sequence ID" value="NZ_FOGS01000007.1"/>
</dbReference>
<proteinExistence type="predicted"/>
<feature type="region of interest" description="Disordered" evidence="1">
    <location>
        <begin position="128"/>
        <end position="152"/>
    </location>
</feature>
<keyword evidence="3" id="KW-1185">Reference proteome</keyword>
<evidence type="ECO:0000313" key="3">
    <source>
        <dbReference type="Proteomes" id="UP000198505"/>
    </source>
</evidence>
<gene>
    <name evidence="2" type="ORF">SAMN04487958_107212</name>
</gene>
<reference evidence="3" key="1">
    <citation type="submission" date="2016-10" db="EMBL/GenBank/DDBJ databases">
        <authorList>
            <person name="Varghese N."/>
            <person name="Submissions S."/>
        </authorList>
    </citation>
    <scope>NUCLEOTIDE SEQUENCE [LARGE SCALE GENOMIC DNA]</scope>
    <source>
        <strain evidence="3">CGMCC 1.6495</strain>
    </source>
</reference>